<gene>
    <name evidence="2" type="ORF">SOPHRITA_48</name>
</gene>
<protein>
    <recommendedName>
        <fullName evidence="1">Chromosomal replication initiator protein DnaA ATPAse domain-containing protein</fullName>
    </recommendedName>
</protein>
<feature type="domain" description="Chromosomal replication initiator protein DnaA ATPAse" evidence="1">
    <location>
        <begin position="5"/>
        <end position="61"/>
    </location>
</feature>
<proteinExistence type="predicted"/>
<dbReference type="InterPro" id="IPR013317">
    <property type="entry name" value="DnaA_dom"/>
</dbReference>
<sequence>MRGMEKKVVILFTNNHMRYYIETITDDDIEQVKKEWGNLDVVIDETINISNYEKVQEELYNPTTKHDGRFAVIHWMD</sequence>
<dbReference type="EMBL" id="OK499991">
    <property type="protein sequence ID" value="UGO50639.1"/>
    <property type="molecule type" value="Genomic_DNA"/>
</dbReference>
<name>A0AAE9CDS5_9CAUD</name>
<evidence type="ECO:0000313" key="2">
    <source>
        <dbReference type="EMBL" id="UGO50639.1"/>
    </source>
</evidence>
<keyword evidence="3" id="KW-1185">Reference proteome</keyword>
<dbReference type="Pfam" id="PF00308">
    <property type="entry name" value="Bac_DnaA"/>
    <property type="match status" value="1"/>
</dbReference>
<organism evidence="2 3">
    <name type="scientific">Bacillus phage vB_BanS_Sophrita</name>
    <dbReference type="NCBI Taxonomy" id="2894790"/>
    <lineage>
        <taxon>Viruses</taxon>
        <taxon>Duplodnaviria</taxon>
        <taxon>Heunggongvirae</taxon>
        <taxon>Uroviricota</taxon>
        <taxon>Caudoviricetes</taxon>
        <taxon>Joanripponvirinae</taxon>
        <taxon>Sophritavirus</taxon>
        <taxon>Sophritavirus sophrita</taxon>
    </lineage>
</organism>
<reference evidence="2" key="1">
    <citation type="submission" date="2021-10" db="EMBL/GenBank/DDBJ databases">
        <authorList>
            <person name="Lavering E.D."/>
            <person name="James R."/>
            <person name="Fairholm J.D."/>
            <person name="Ogilvie B.H."/>
            <person name="Thurgood T.L."/>
            <person name="Robison R.A."/>
            <person name="Grose J.H."/>
        </authorList>
    </citation>
    <scope>NUCLEOTIDE SEQUENCE</scope>
</reference>
<dbReference type="Proteomes" id="UP000827460">
    <property type="component" value="Segment"/>
</dbReference>
<evidence type="ECO:0000259" key="1">
    <source>
        <dbReference type="Pfam" id="PF00308"/>
    </source>
</evidence>
<accession>A0AAE9CDS5</accession>
<evidence type="ECO:0000313" key="3">
    <source>
        <dbReference type="Proteomes" id="UP000827460"/>
    </source>
</evidence>